<evidence type="ECO:0000313" key="4">
    <source>
        <dbReference type="Proteomes" id="UP000220768"/>
    </source>
</evidence>
<dbReference type="AlphaFoldDB" id="A0A2A6JF08"/>
<feature type="non-terminal residue" evidence="3">
    <location>
        <position position="190"/>
    </location>
</feature>
<name>A0A2A6JF08_9HYPH</name>
<accession>A0A2A6JF08</accession>
<dbReference type="InterPro" id="IPR003313">
    <property type="entry name" value="AraC-bd"/>
</dbReference>
<dbReference type="Pfam" id="PF02311">
    <property type="entry name" value="AraC_binding"/>
    <property type="match status" value="1"/>
</dbReference>
<dbReference type="InterPro" id="IPR037923">
    <property type="entry name" value="HTH-like"/>
</dbReference>
<evidence type="ECO:0000256" key="1">
    <source>
        <dbReference type="ARBA" id="ARBA00023125"/>
    </source>
</evidence>
<dbReference type="GO" id="GO:0006355">
    <property type="term" value="P:regulation of DNA-templated transcription"/>
    <property type="evidence" value="ECO:0007669"/>
    <property type="project" value="InterPro"/>
</dbReference>
<gene>
    <name evidence="3" type="ORF">CO666_09520</name>
</gene>
<evidence type="ECO:0000313" key="3">
    <source>
        <dbReference type="EMBL" id="PDT04946.1"/>
    </source>
</evidence>
<keyword evidence="4" id="KW-1185">Reference proteome</keyword>
<dbReference type="SUPFAM" id="SSF51215">
    <property type="entry name" value="Regulatory protein AraC"/>
    <property type="match status" value="1"/>
</dbReference>
<comment type="caution">
    <text evidence="3">The sequence shown here is derived from an EMBL/GenBank/DDBJ whole genome shotgun (WGS) entry which is preliminary data.</text>
</comment>
<organism evidence="3 4">
    <name type="scientific">Rhizobium chutanense</name>
    <dbReference type="NCBI Taxonomy" id="2035448"/>
    <lineage>
        <taxon>Bacteria</taxon>
        <taxon>Pseudomonadati</taxon>
        <taxon>Pseudomonadota</taxon>
        <taxon>Alphaproteobacteria</taxon>
        <taxon>Hyphomicrobiales</taxon>
        <taxon>Rhizobiaceae</taxon>
        <taxon>Rhizobium/Agrobacterium group</taxon>
        <taxon>Rhizobium</taxon>
    </lineage>
</organism>
<reference evidence="3 4" key="1">
    <citation type="submission" date="2017-09" db="EMBL/GenBank/DDBJ databases">
        <title>Comparative genomics of rhizobia isolated from Phaseolus vulgaris in China.</title>
        <authorList>
            <person name="Tong W."/>
        </authorList>
    </citation>
    <scope>NUCLEOTIDE SEQUENCE [LARGE SCALE GENOMIC DNA]</scope>
    <source>
        <strain evidence="3 4">C5</strain>
    </source>
</reference>
<sequence>MVDQGHFPIDIGHYLREKPRSKIVTGKKAAPSWLDYQPSGRRLDIEVFPFDNLRQRGTPAQIATAHRYSFYMLICVSEGAVTQLIDFEPVACRPGSLLVIHPGQVHSFGDGSGWEGWLVFFRPEFLPLVSETASGLLPTFSLDRITDHLTLSDVEFDAVTECIARMSHDTMNKAAAETLHALLRHQLCAL</sequence>
<dbReference type="RefSeq" id="WP_179869647.1">
    <property type="nucleotide sequence ID" value="NZ_NWSV01000004.1"/>
</dbReference>
<protein>
    <recommendedName>
        <fullName evidence="2">AraC-type arabinose-binding/dimerisation domain-containing protein</fullName>
    </recommendedName>
</protein>
<dbReference type="GO" id="GO:0003677">
    <property type="term" value="F:DNA binding"/>
    <property type="evidence" value="ECO:0007669"/>
    <property type="project" value="UniProtKB-KW"/>
</dbReference>
<feature type="domain" description="AraC-type arabinose-binding/dimerisation" evidence="2">
    <location>
        <begin position="63"/>
        <end position="163"/>
    </location>
</feature>
<dbReference type="Proteomes" id="UP000220768">
    <property type="component" value="Unassembled WGS sequence"/>
</dbReference>
<keyword evidence="1" id="KW-0238">DNA-binding</keyword>
<dbReference type="EMBL" id="NWSV01000004">
    <property type="protein sequence ID" value="PDT04946.1"/>
    <property type="molecule type" value="Genomic_DNA"/>
</dbReference>
<proteinExistence type="predicted"/>
<evidence type="ECO:0000259" key="2">
    <source>
        <dbReference type="Pfam" id="PF02311"/>
    </source>
</evidence>